<accession>A0ABP0QV71</accession>
<sequence>MERQKRGPELHLTELQKADARGLALLQELMDVLQRRDLAVSDRERYRMAAEDVEPIFQVLHELLETCEASAAQLHSAARAAAADGPADAEIWELFRVADRAEDDVQLKRQLVESLSHASNVEQVMAVQDMVNEIDCDGNGTMDFSEFLTMQARKMRDTDCEEHGCGDHTESAHQRGQQRATGSSPLQSFDTS</sequence>
<gene>
    <name evidence="4" type="ORF">SCF082_LOCUS43370</name>
</gene>
<keyword evidence="1" id="KW-0106">Calcium</keyword>
<evidence type="ECO:0000259" key="3">
    <source>
        <dbReference type="PROSITE" id="PS50222"/>
    </source>
</evidence>
<dbReference type="Proteomes" id="UP001642464">
    <property type="component" value="Unassembled WGS sequence"/>
</dbReference>
<dbReference type="PROSITE" id="PS00018">
    <property type="entry name" value="EF_HAND_1"/>
    <property type="match status" value="1"/>
</dbReference>
<dbReference type="SUPFAM" id="SSF47473">
    <property type="entry name" value="EF-hand"/>
    <property type="match status" value="1"/>
</dbReference>
<reference evidence="4 5" key="1">
    <citation type="submission" date="2024-02" db="EMBL/GenBank/DDBJ databases">
        <authorList>
            <person name="Chen Y."/>
            <person name="Shah S."/>
            <person name="Dougan E. K."/>
            <person name="Thang M."/>
            <person name="Chan C."/>
        </authorList>
    </citation>
    <scope>NUCLEOTIDE SEQUENCE [LARGE SCALE GENOMIC DNA]</scope>
</reference>
<evidence type="ECO:0000313" key="4">
    <source>
        <dbReference type="EMBL" id="CAK9092146.1"/>
    </source>
</evidence>
<feature type="compositionally biased region" description="Polar residues" evidence="2">
    <location>
        <begin position="174"/>
        <end position="192"/>
    </location>
</feature>
<dbReference type="InterPro" id="IPR018247">
    <property type="entry name" value="EF_Hand_1_Ca_BS"/>
</dbReference>
<comment type="caution">
    <text evidence="4">The sequence shown here is derived from an EMBL/GenBank/DDBJ whole genome shotgun (WGS) entry which is preliminary data.</text>
</comment>
<keyword evidence="5" id="KW-1185">Reference proteome</keyword>
<name>A0ABP0QV71_9DINO</name>
<feature type="domain" description="EF-hand" evidence="3">
    <location>
        <begin position="122"/>
        <end position="157"/>
    </location>
</feature>
<evidence type="ECO:0000313" key="5">
    <source>
        <dbReference type="Proteomes" id="UP001642464"/>
    </source>
</evidence>
<proteinExistence type="predicted"/>
<evidence type="ECO:0000256" key="1">
    <source>
        <dbReference type="ARBA" id="ARBA00022837"/>
    </source>
</evidence>
<dbReference type="PROSITE" id="PS50222">
    <property type="entry name" value="EF_HAND_2"/>
    <property type="match status" value="1"/>
</dbReference>
<feature type="compositionally biased region" description="Basic and acidic residues" evidence="2">
    <location>
        <begin position="159"/>
        <end position="173"/>
    </location>
</feature>
<feature type="region of interest" description="Disordered" evidence="2">
    <location>
        <begin position="159"/>
        <end position="192"/>
    </location>
</feature>
<dbReference type="InterPro" id="IPR011992">
    <property type="entry name" value="EF-hand-dom_pair"/>
</dbReference>
<dbReference type="Gene3D" id="1.10.238.10">
    <property type="entry name" value="EF-hand"/>
    <property type="match status" value="1"/>
</dbReference>
<dbReference type="InterPro" id="IPR002048">
    <property type="entry name" value="EF_hand_dom"/>
</dbReference>
<protein>
    <submittedName>
        <fullName evidence="4">Calmodulin (CaM)</fullName>
    </submittedName>
</protein>
<organism evidence="4 5">
    <name type="scientific">Durusdinium trenchii</name>
    <dbReference type="NCBI Taxonomy" id="1381693"/>
    <lineage>
        <taxon>Eukaryota</taxon>
        <taxon>Sar</taxon>
        <taxon>Alveolata</taxon>
        <taxon>Dinophyceae</taxon>
        <taxon>Suessiales</taxon>
        <taxon>Symbiodiniaceae</taxon>
        <taxon>Durusdinium</taxon>
    </lineage>
</organism>
<evidence type="ECO:0000256" key="2">
    <source>
        <dbReference type="SAM" id="MobiDB-lite"/>
    </source>
</evidence>
<dbReference type="EMBL" id="CAXAMM010040263">
    <property type="protein sequence ID" value="CAK9092146.1"/>
    <property type="molecule type" value="Genomic_DNA"/>
</dbReference>